<evidence type="ECO:0000313" key="3">
    <source>
        <dbReference type="Proteomes" id="UP000076871"/>
    </source>
</evidence>
<dbReference type="Proteomes" id="UP000076871">
    <property type="component" value="Unassembled WGS sequence"/>
</dbReference>
<protein>
    <submittedName>
        <fullName evidence="2">Uncharacterized protein</fullName>
    </submittedName>
</protein>
<name>A0A165HHZ7_9APHY</name>
<feature type="transmembrane region" description="Helical" evidence="1">
    <location>
        <begin position="16"/>
        <end position="35"/>
    </location>
</feature>
<dbReference type="RefSeq" id="XP_040769403.1">
    <property type="nucleotide sequence ID" value="XM_040907683.1"/>
</dbReference>
<keyword evidence="3" id="KW-1185">Reference proteome</keyword>
<organism evidence="2 3">
    <name type="scientific">Laetiporus sulphureus 93-53</name>
    <dbReference type="NCBI Taxonomy" id="1314785"/>
    <lineage>
        <taxon>Eukaryota</taxon>
        <taxon>Fungi</taxon>
        <taxon>Dikarya</taxon>
        <taxon>Basidiomycota</taxon>
        <taxon>Agaricomycotina</taxon>
        <taxon>Agaricomycetes</taxon>
        <taxon>Polyporales</taxon>
        <taxon>Laetiporus</taxon>
    </lineage>
</organism>
<dbReference type="InParanoid" id="A0A165HHZ7"/>
<reference evidence="2 3" key="1">
    <citation type="journal article" date="2016" name="Mol. Biol. Evol.">
        <title>Comparative Genomics of Early-Diverging Mushroom-Forming Fungi Provides Insights into the Origins of Lignocellulose Decay Capabilities.</title>
        <authorList>
            <person name="Nagy L.G."/>
            <person name="Riley R."/>
            <person name="Tritt A."/>
            <person name="Adam C."/>
            <person name="Daum C."/>
            <person name="Floudas D."/>
            <person name="Sun H."/>
            <person name="Yadav J.S."/>
            <person name="Pangilinan J."/>
            <person name="Larsson K.H."/>
            <person name="Matsuura K."/>
            <person name="Barry K."/>
            <person name="Labutti K."/>
            <person name="Kuo R."/>
            <person name="Ohm R.A."/>
            <person name="Bhattacharya S.S."/>
            <person name="Shirouzu T."/>
            <person name="Yoshinaga Y."/>
            <person name="Martin F.M."/>
            <person name="Grigoriev I.V."/>
            <person name="Hibbett D.S."/>
        </authorList>
    </citation>
    <scope>NUCLEOTIDE SEQUENCE [LARGE SCALE GENOMIC DNA]</scope>
    <source>
        <strain evidence="2 3">93-53</strain>
    </source>
</reference>
<keyword evidence="1" id="KW-0472">Membrane</keyword>
<keyword evidence="1" id="KW-0812">Transmembrane</keyword>
<gene>
    <name evidence="2" type="ORF">LAESUDRAFT_719696</name>
</gene>
<keyword evidence="1" id="KW-1133">Transmembrane helix</keyword>
<dbReference type="EMBL" id="KV427606">
    <property type="protein sequence ID" value="KZT11755.1"/>
    <property type="molecule type" value="Genomic_DNA"/>
</dbReference>
<evidence type="ECO:0000313" key="2">
    <source>
        <dbReference type="EMBL" id="KZT11755.1"/>
    </source>
</evidence>
<evidence type="ECO:0000256" key="1">
    <source>
        <dbReference type="SAM" id="Phobius"/>
    </source>
</evidence>
<accession>A0A165HHZ7</accession>
<sequence length="80" mass="8895">MATASLPSRLDPPCRAAFAVYATIPNPAAVARIVFTPRAMGYRRMRVHKMKRLKLPIQSDATERASHRHLLPATIVSREG</sequence>
<proteinExistence type="predicted"/>
<dbReference type="AlphaFoldDB" id="A0A165HHZ7"/>
<dbReference type="GeneID" id="63824712"/>